<keyword evidence="2" id="KW-1185">Reference proteome</keyword>
<dbReference type="RefSeq" id="WP_102112405.1">
    <property type="nucleotide sequence ID" value="NZ_BMGN01000002.1"/>
</dbReference>
<evidence type="ECO:0000313" key="1">
    <source>
        <dbReference type="EMBL" id="AUN30729.1"/>
    </source>
</evidence>
<reference evidence="1 2" key="1">
    <citation type="submission" date="2017-12" db="EMBL/GenBank/DDBJ databases">
        <title>Genomes of bacteria within cyanobacterial aggregates.</title>
        <authorList>
            <person name="Cai H."/>
        </authorList>
    </citation>
    <scope>NUCLEOTIDE SEQUENCE [LARGE SCALE GENOMIC DNA]</scope>
    <source>
        <strain evidence="1 2">TH16</strain>
    </source>
</reference>
<dbReference type="Proteomes" id="UP000234752">
    <property type="component" value="Chromosome eg_1"/>
</dbReference>
<name>A0A2K9NCB9_9PROT</name>
<gene>
    <name evidence="1" type="ORF">C0V82_11110</name>
</gene>
<organism evidence="1 2">
    <name type="scientific">Niveispirillum cyanobacteriorum</name>
    <dbReference type="NCBI Taxonomy" id="1612173"/>
    <lineage>
        <taxon>Bacteria</taxon>
        <taxon>Pseudomonadati</taxon>
        <taxon>Pseudomonadota</taxon>
        <taxon>Alphaproteobacteria</taxon>
        <taxon>Rhodospirillales</taxon>
        <taxon>Azospirillaceae</taxon>
        <taxon>Niveispirillum</taxon>
    </lineage>
</organism>
<accession>A0A2K9NCB9</accession>
<dbReference type="EMBL" id="CP025611">
    <property type="protein sequence ID" value="AUN30729.1"/>
    <property type="molecule type" value="Genomic_DNA"/>
</dbReference>
<evidence type="ECO:0000313" key="2">
    <source>
        <dbReference type="Proteomes" id="UP000234752"/>
    </source>
</evidence>
<proteinExistence type="predicted"/>
<dbReference type="KEGG" id="ncb:C0V82_11110"/>
<protein>
    <submittedName>
        <fullName evidence="1">Uncharacterized protein</fullName>
    </submittedName>
</protein>
<sequence length="189" mass="20934">MDAVTPESFAALVKHYFQFLIDAGFEETGCQRFSVSFCKAEVTVFIFRETRSYEIDAVIALPGGQFGIEDVIRHNGPPNGEPYRAYAALTEPAIANGLERLAKLLKTHGAPALEGDKLCFDRMAQLRDEASAAYALNALLSHVRPKAEIAFKVRDYAKAAKLYRQIRQHLSPAEVKKLAYAEAHLGTMT</sequence>
<dbReference type="AlphaFoldDB" id="A0A2K9NCB9"/>